<dbReference type="InterPro" id="IPR015840">
    <property type="entry name" value="DNA_MeTrfase_ParB"/>
</dbReference>
<dbReference type="Gene3D" id="3.90.1530.10">
    <property type="entry name" value="Conserved hypothetical protein from pyrococcus furiosus pfu- 392566-001, ParB domain"/>
    <property type="match status" value="1"/>
</dbReference>
<dbReference type="InterPro" id="IPR003115">
    <property type="entry name" value="ParB_N"/>
</dbReference>
<dbReference type="InterPro" id="IPR002052">
    <property type="entry name" value="DNA_methylase_N6_adenine_CS"/>
</dbReference>
<dbReference type="GO" id="GO:0032259">
    <property type="term" value="P:methylation"/>
    <property type="evidence" value="ECO:0007669"/>
    <property type="project" value="UniProtKB-KW"/>
</dbReference>
<dbReference type="InterPro" id="IPR029063">
    <property type="entry name" value="SAM-dependent_MTases_sf"/>
</dbReference>
<dbReference type="InterPro" id="IPR036086">
    <property type="entry name" value="ParB/Sulfiredoxin_sf"/>
</dbReference>
<dbReference type="GO" id="GO:0003677">
    <property type="term" value="F:DNA binding"/>
    <property type="evidence" value="ECO:0007669"/>
    <property type="project" value="InterPro"/>
</dbReference>
<sequence>MEIRKVKIENINPAPYNPRKDLQPGDKEYEALKKSIEEFGYIESIVWNERTGHLVGGHQRFKILVAEGETEIDVSVVNLDLDKEKALNIALNKISGDWDDEKLYNLLNELNEQDLDISLTGFDPEEALDFINNFHDNSLSDIGDLEDDNFDIEEALEESETETRTAPGDIWLLGRHRLMCGDSTNEEDVQKLMDGQLADMIFTDPPYNVNYQGSTKDKLTIENDNMDSELFYQFLNAAYRNMANSIRNGGAIYVCHADIEWYAFRKALVENGFLLKQCLIWVKNSFTLSRSDYHWQHEPILYGWKEGAAHTWNGDRLQATVIEEKKGHFTAVKEKDHYILTIPIGEQHLMIKVPDYEVIEEINESTIWRVDKPQRNADHPTMKPIALPARAIRNSCLPNDIVLDLFGGSGSTLMAAEKTGRKCYTMEYSPNYCDVIVKRYEELTGEKVIKAK</sequence>
<organism evidence="7 8">
    <name type="scientific">Heyndrickxia camelliae</name>
    <dbReference type="NCBI Taxonomy" id="1707093"/>
    <lineage>
        <taxon>Bacteria</taxon>
        <taxon>Bacillati</taxon>
        <taxon>Bacillota</taxon>
        <taxon>Bacilli</taxon>
        <taxon>Bacillales</taxon>
        <taxon>Bacillaceae</taxon>
        <taxon>Heyndrickxia</taxon>
    </lineage>
</organism>
<accession>A0A2N3LJW9</accession>
<evidence type="ECO:0000256" key="5">
    <source>
        <dbReference type="RuleBase" id="RU362026"/>
    </source>
</evidence>
<comment type="caution">
    <text evidence="7">The sequence shown here is derived from an EMBL/GenBank/DDBJ whole genome shotgun (WGS) entry which is preliminary data.</text>
</comment>
<comment type="similarity">
    <text evidence="1 5">Belongs to the N(4)/N(6)-methyltransferase family.</text>
</comment>
<dbReference type="RefSeq" id="WP_101354243.1">
    <property type="nucleotide sequence ID" value="NZ_PIQO01000007.1"/>
</dbReference>
<dbReference type="GO" id="GO:0008170">
    <property type="term" value="F:N-methyltransferase activity"/>
    <property type="evidence" value="ECO:0007669"/>
    <property type="project" value="InterPro"/>
</dbReference>
<dbReference type="SUPFAM" id="SSF53335">
    <property type="entry name" value="S-adenosyl-L-methionine-dependent methyltransferases"/>
    <property type="match status" value="1"/>
</dbReference>
<evidence type="ECO:0000256" key="4">
    <source>
        <dbReference type="ARBA" id="ARBA00022747"/>
    </source>
</evidence>
<dbReference type="Pfam" id="PF01555">
    <property type="entry name" value="N6_N4_Mtase"/>
    <property type="match status" value="1"/>
</dbReference>
<dbReference type="Gene3D" id="3.40.50.150">
    <property type="entry name" value="Vaccinia Virus protein VP39"/>
    <property type="match status" value="1"/>
</dbReference>
<evidence type="ECO:0000313" key="7">
    <source>
        <dbReference type="EMBL" id="PKR84877.1"/>
    </source>
</evidence>
<dbReference type="CDD" id="cd16401">
    <property type="entry name" value="ParB_N_like_MT"/>
    <property type="match status" value="1"/>
</dbReference>
<dbReference type="Proteomes" id="UP000233440">
    <property type="component" value="Unassembled WGS sequence"/>
</dbReference>
<dbReference type="PROSITE" id="PS00092">
    <property type="entry name" value="N6_MTASE"/>
    <property type="match status" value="1"/>
</dbReference>
<dbReference type="InterPro" id="IPR001091">
    <property type="entry name" value="RM_Methyltransferase"/>
</dbReference>
<dbReference type="InterPro" id="IPR002941">
    <property type="entry name" value="DNA_methylase_N4/N6"/>
</dbReference>
<dbReference type="PRINTS" id="PR00508">
    <property type="entry name" value="S21N4MTFRASE"/>
</dbReference>
<evidence type="ECO:0000259" key="6">
    <source>
        <dbReference type="SMART" id="SM00470"/>
    </source>
</evidence>
<keyword evidence="4" id="KW-0680">Restriction system</keyword>
<dbReference type="Pfam" id="PF02195">
    <property type="entry name" value="ParB_N"/>
    <property type="match status" value="1"/>
</dbReference>
<dbReference type="AlphaFoldDB" id="A0A2N3LJW9"/>
<dbReference type="SUPFAM" id="SSF110849">
    <property type="entry name" value="ParB/Sulfiredoxin"/>
    <property type="match status" value="1"/>
</dbReference>
<feature type="domain" description="ParB-like N-terminal" evidence="6">
    <location>
        <begin position="4"/>
        <end position="93"/>
    </location>
</feature>
<evidence type="ECO:0000256" key="1">
    <source>
        <dbReference type="ARBA" id="ARBA00006594"/>
    </source>
</evidence>
<keyword evidence="2 7" id="KW-0489">Methyltransferase</keyword>
<keyword evidence="3" id="KW-0808">Transferase</keyword>
<evidence type="ECO:0000256" key="2">
    <source>
        <dbReference type="ARBA" id="ARBA00022603"/>
    </source>
</evidence>
<dbReference type="EMBL" id="PIQO01000007">
    <property type="protein sequence ID" value="PKR84877.1"/>
    <property type="molecule type" value="Genomic_DNA"/>
</dbReference>
<evidence type="ECO:0000313" key="8">
    <source>
        <dbReference type="Proteomes" id="UP000233440"/>
    </source>
</evidence>
<dbReference type="GO" id="GO:0009307">
    <property type="term" value="P:DNA restriction-modification system"/>
    <property type="evidence" value="ECO:0007669"/>
    <property type="project" value="UniProtKB-KW"/>
</dbReference>
<protein>
    <recommendedName>
        <fullName evidence="5">Methyltransferase</fullName>
        <ecNumber evidence="5">2.1.1.-</ecNumber>
    </recommendedName>
</protein>
<name>A0A2N3LJW9_9BACI</name>
<gene>
    <name evidence="7" type="ORF">CWO92_10905</name>
</gene>
<dbReference type="PIRSF" id="PIRSF036758">
    <property type="entry name" value="Aden_M_ParB"/>
    <property type="match status" value="1"/>
</dbReference>
<dbReference type="OrthoDB" id="9800801at2"/>
<dbReference type="SMART" id="SM00470">
    <property type="entry name" value="ParB"/>
    <property type="match status" value="1"/>
</dbReference>
<reference evidence="7 8" key="1">
    <citation type="submission" date="2017-11" db="EMBL/GenBank/DDBJ databases">
        <title>Bacillus camelliae sp. nov., isolated from pu'er tea.</title>
        <authorList>
            <person name="Niu L."/>
        </authorList>
    </citation>
    <scope>NUCLEOTIDE SEQUENCE [LARGE SCALE GENOMIC DNA]</scope>
    <source>
        <strain evidence="7 8">7578-1</strain>
    </source>
</reference>
<evidence type="ECO:0000256" key="3">
    <source>
        <dbReference type="ARBA" id="ARBA00022679"/>
    </source>
</evidence>
<keyword evidence="8" id="KW-1185">Reference proteome</keyword>
<proteinExistence type="inferred from homology"/>
<dbReference type="EC" id="2.1.1.-" evidence="5"/>